<evidence type="ECO:0000256" key="8">
    <source>
        <dbReference type="ARBA" id="ARBA00022989"/>
    </source>
</evidence>
<evidence type="ECO:0000256" key="5">
    <source>
        <dbReference type="ARBA" id="ARBA00022737"/>
    </source>
</evidence>
<keyword evidence="6" id="KW-0999">Mitochondrion inner membrane</keyword>
<keyword evidence="3 13" id="KW-0813">Transport</keyword>
<proteinExistence type="inferred from homology"/>
<dbReference type="GO" id="GO:0043490">
    <property type="term" value="P:malate-aspartate shuttle"/>
    <property type="evidence" value="ECO:0007669"/>
    <property type="project" value="TreeGrafter"/>
</dbReference>
<evidence type="ECO:0000256" key="6">
    <source>
        <dbReference type="ARBA" id="ARBA00022792"/>
    </source>
</evidence>
<keyword evidence="7" id="KW-0106">Calcium</keyword>
<dbReference type="InterPro" id="IPR002048">
    <property type="entry name" value="EF_hand_dom"/>
</dbReference>
<dbReference type="InterPro" id="IPR002067">
    <property type="entry name" value="MCP"/>
</dbReference>
<organism evidence="16 17">
    <name type="scientific">Dispira parvispora</name>
    <dbReference type="NCBI Taxonomy" id="1520584"/>
    <lineage>
        <taxon>Eukaryota</taxon>
        <taxon>Fungi</taxon>
        <taxon>Fungi incertae sedis</taxon>
        <taxon>Zoopagomycota</taxon>
        <taxon>Kickxellomycotina</taxon>
        <taxon>Dimargaritomycetes</taxon>
        <taxon>Dimargaritales</taxon>
        <taxon>Dimargaritaceae</taxon>
        <taxon>Dispira</taxon>
    </lineage>
</organism>
<feature type="domain" description="EF-hand" evidence="15">
    <location>
        <begin position="181"/>
        <end position="216"/>
    </location>
</feature>
<evidence type="ECO:0000256" key="9">
    <source>
        <dbReference type="ARBA" id="ARBA00023128"/>
    </source>
</evidence>
<dbReference type="PANTHER" id="PTHR45678:SF9">
    <property type="entry name" value="CALCIUM-BINDING MITOCHONDRIAL CARRIER PROTEIN ARALAR1"/>
    <property type="match status" value="1"/>
</dbReference>
<gene>
    <name evidence="16" type="primary">AGC1_3</name>
    <name evidence="16" type="ORF">IWQ62_006270</name>
</gene>
<dbReference type="Proteomes" id="UP001150925">
    <property type="component" value="Unassembled WGS sequence"/>
</dbReference>
<dbReference type="InterPro" id="IPR011992">
    <property type="entry name" value="EF-hand-dom_pair"/>
</dbReference>
<evidence type="ECO:0000256" key="7">
    <source>
        <dbReference type="ARBA" id="ARBA00022837"/>
    </source>
</evidence>
<evidence type="ECO:0000313" key="16">
    <source>
        <dbReference type="EMBL" id="KAJ1952230.1"/>
    </source>
</evidence>
<dbReference type="EMBL" id="JANBPY010003271">
    <property type="protein sequence ID" value="KAJ1952230.1"/>
    <property type="molecule type" value="Genomic_DNA"/>
</dbReference>
<dbReference type="Gene3D" id="1.10.238.10">
    <property type="entry name" value="EF-hand"/>
    <property type="match status" value="1"/>
</dbReference>
<keyword evidence="5" id="KW-0677">Repeat</keyword>
<dbReference type="Pfam" id="PF00153">
    <property type="entry name" value="Mito_carr"/>
    <property type="match status" value="2"/>
</dbReference>
<evidence type="ECO:0000256" key="2">
    <source>
        <dbReference type="ARBA" id="ARBA00006375"/>
    </source>
</evidence>
<sequence length="574" mass="63460">MAATGALPTELYHHSPHVSSSQRHKTLRAVFDKYASVTKEGDASSRYMKREDFLAALFPHGLDQVLQETGLTTDHFNVLFQVADTTQRGLVSWTEFSTFQELLTRPFAEYEIAFRSLVPQGRGLMSVDHFQALLKATATQPGTGFQPNPDWLRLYFGTDSKTGALQGDVDYTTFSEMIQELQLQRLQHGFRTSDPKGTGAVSPESFAELVRTFADIHLSSYVLDRLPALLSQVRPASEFTYPLLRAMYQLVRRSDWVDSLLAQTAHEHPKGLITPEGFNHTMAKCHNSASLLTPLETQVLFQLATVFNTGTQETVRGFQLVDFRRLFDPSWQGPGTPITLPPAATTADVVRDLTPAVEVEGTQPESKMGTQWYTWLVRALEPVYIFSLGAIAGAIGATVVYPIDLVKTRMQNQRSAVVGEVLYKNSIDCFRKVIKNEGPIGLYRGLAPQLVGVAPEKAIKLTMNDLVRRLTQDPRTGDIALWAEILAGCTAGGSQVIFTNPLEIVKIRLQVQGELLKSVDVVSRQSAISIVRQLGLVGLYKGAGACLLRDIPFSAIYFPVYAHLKKDVFGEAPG</sequence>
<feature type="transmembrane region" description="Helical" evidence="14">
    <location>
        <begin position="383"/>
        <end position="403"/>
    </location>
</feature>
<evidence type="ECO:0000256" key="10">
    <source>
        <dbReference type="ARBA" id="ARBA00023136"/>
    </source>
</evidence>
<comment type="subcellular location">
    <subcellularLocation>
        <location evidence="1">Mitochondrion inner membrane</location>
        <topology evidence="1">Multi-pass membrane protein</topology>
    </subcellularLocation>
</comment>
<dbReference type="GO" id="GO:0005509">
    <property type="term" value="F:calcium ion binding"/>
    <property type="evidence" value="ECO:0007669"/>
    <property type="project" value="InterPro"/>
</dbReference>
<keyword evidence="4 12" id="KW-0812">Transmembrane</keyword>
<dbReference type="InterPro" id="IPR023395">
    <property type="entry name" value="MCP_dom_sf"/>
</dbReference>
<comment type="caution">
    <text evidence="16">The sequence shown here is derived from an EMBL/GenBank/DDBJ whole genome shotgun (WGS) entry which is preliminary data.</text>
</comment>
<comment type="similarity">
    <text evidence="2 13">Belongs to the mitochondrial carrier (TC 2.A.29) family.</text>
</comment>
<feature type="repeat" description="Solcar" evidence="12">
    <location>
        <begin position="380"/>
        <end position="470"/>
    </location>
</feature>
<keyword evidence="17" id="KW-1185">Reference proteome</keyword>
<dbReference type="GO" id="GO:0005743">
    <property type="term" value="C:mitochondrial inner membrane"/>
    <property type="evidence" value="ECO:0007669"/>
    <property type="project" value="UniProtKB-SubCell"/>
</dbReference>
<dbReference type="GO" id="GO:0005313">
    <property type="term" value="F:L-glutamate transmembrane transporter activity"/>
    <property type="evidence" value="ECO:0007669"/>
    <property type="project" value="TreeGrafter"/>
</dbReference>
<dbReference type="PANTHER" id="PTHR45678">
    <property type="entry name" value="MITOCHONDRIAL 2-OXODICARBOXYLATE CARRIER 1-RELATED"/>
    <property type="match status" value="1"/>
</dbReference>
<reference evidence="16" key="1">
    <citation type="submission" date="2022-07" db="EMBL/GenBank/DDBJ databases">
        <title>Phylogenomic reconstructions and comparative analyses of Kickxellomycotina fungi.</title>
        <authorList>
            <person name="Reynolds N.K."/>
            <person name="Stajich J.E."/>
            <person name="Barry K."/>
            <person name="Grigoriev I.V."/>
            <person name="Crous P."/>
            <person name="Smith M.E."/>
        </authorList>
    </citation>
    <scope>NUCLEOTIDE SEQUENCE</scope>
    <source>
        <strain evidence="16">RSA 1196</strain>
    </source>
</reference>
<dbReference type="InterPro" id="IPR018108">
    <property type="entry name" value="MCP_transmembrane"/>
</dbReference>
<protein>
    <submittedName>
        <fullName evidence="16">Mitochondrial aspartate-glutamate transporter agc1</fullName>
    </submittedName>
</protein>
<dbReference type="Gene3D" id="1.50.40.10">
    <property type="entry name" value="Mitochondrial carrier domain"/>
    <property type="match status" value="1"/>
</dbReference>
<feature type="repeat" description="Solcar" evidence="12">
    <location>
        <begin position="479"/>
        <end position="567"/>
    </location>
</feature>
<evidence type="ECO:0000313" key="17">
    <source>
        <dbReference type="Proteomes" id="UP001150925"/>
    </source>
</evidence>
<dbReference type="SUPFAM" id="SSF103506">
    <property type="entry name" value="Mitochondrial carrier"/>
    <property type="match status" value="1"/>
</dbReference>
<accession>A0A9W8E3S1</accession>
<evidence type="ECO:0000256" key="3">
    <source>
        <dbReference type="ARBA" id="ARBA00022448"/>
    </source>
</evidence>
<evidence type="ECO:0000256" key="11">
    <source>
        <dbReference type="ARBA" id="ARBA00038674"/>
    </source>
</evidence>
<keyword evidence="9" id="KW-0496">Mitochondrion</keyword>
<dbReference type="SUPFAM" id="SSF47473">
    <property type="entry name" value="EF-hand"/>
    <property type="match status" value="1"/>
</dbReference>
<dbReference type="Pfam" id="PF13833">
    <property type="entry name" value="EF-hand_8"/>
    <property type="match status" value="1"/>
</dbReference>
<comment type="subunit">
    <text evidence="11">Homodimer (via N-terminus).</text>
</comment>
<dbReference type="PROSITE" id="PS50920">
    <property type="entry name" value="SOLCAR"/>
    <property type="match status" value="2"/>
</dbReference>
<evidence type="ECO:0000256" key="12">
    <source>
        <dbReference type="PROSITE-ProRule" id="PRU00282"/>
    </source>
</evidence>
<evidence type="ECO:0000259" key="15">
    <source>
        <dbReference type="PROSITE" id="PS50222"/>
    </source>
</evidence>
<dbReference type="AlphaFoldDB" id="A0A9W8E3S1"/>
<name>A0A9W8E3S1_9FUNG</name>
<evidence type="ECO:0000256" key="4">
    <source>
        <dbReference type="ARBA" id="ARBA00022692"/>
    </source>
</evidence>
<evidence type="ECO:0000256" key="13">
    <source>
        <dbReference type="RuleBase" id="RU000488"/>
    </source>
</evidence>
<dbReference type="OrthoDB" id="2161at2759"/>
<keyword evidence="8 14" id="KW-1133">Transmembrane helix</keyword>
<keyword evidence="10 12" id="KW-0472">Membrane</keyword>
<dbReference type="FunFam" id="1.50.40.10:FF:000389">
    <property type="entry name" value="Protein CBG24187"/>
    <property type="match status" value="1"/>
</dbReference>
<dbReference type="GO" id="GO:0015183">
    <property type="term" value="F:L-aspartate transmembrane transporter activity"/>
    <property type="evidence" value="ECO:0007669"/>
    <property type="project" value="TreeGrafter"/>
</dbReference>
<dbReference type="PROSITE" id="PS50222">
    <property type="entry name" value="EF_HAND_2"/>
    <property type="match status" value="1"/>
</dbReference>
<dbReference type="InterPro" id="IPR051028">
    <property type="entry name" value="Mito_Solute_Carrier"/>
</dbReference>
<dbReference type="PRINTS" id="PR00926">
    <property type="entry name" value="MITOCARRIER"/>
</dbReference>
<evidence type="ECO:0000256" key="14">
    <source>
        <dbReference type="SAM" id="Phobius"/>
    </source>
</evidence>
<evidence type="ECO:0000256" key="1">
    <source>
        <dbReference type="ARBA" id="ARBA00004448"/>
    </source>
</evidence>
<feature type="non-terminal residue" evidence="16">
    <location>
        <position position="574"/>
    </location>
</feature>